<dbReference type="OrthoDB" id="9776685at2"/>
<dbReference type="Gene3D" id="3.40.50.1820">
    <property type="entry name" value="alpha/beta hydrolase"/>
    <property type="match status" value="1"/>
</dbReference>
<dbReference type="STRING" id="319652.IV80_GL000881"/>
<evidence type="ECO:0000313" key="3">
    <source>
        <dbReference type="Proteomes" id="UP000051568"/>
    </source>
</evidence>
<dbReference type="PATRIC" id="fig|319652.3.peg.888"/>
<dbReference type="InterPro" id="IPR022742">
    <property type="entry name" value="Hydrolase_4"/>
</dbReference>
<protein>
    <recommendedName>
        <fullName evidence="1">Serine aminopeptidase S33 domain-containing protein</fullName>
    </recommendedName>
</protein>
<keyword evidence="3" id="KW-1185">Reference proteome</keyword>
<sequence>MKRKNLIGLGIVAPAVLGISGITAISARLYDYAFRRVDYVPETSADKQKYADDYYDYVNWFHSVPSHQWTLHPSDLENRVEATFIPAANPNAKTTVIIAHGYKGNGETMSNYAKMFYDMGYNVLLPDDRAHGNSSGDYINFGWIDRQDFAEWSHNVVNNIGEDSKIIMFGVSMGGATIQMTSGEMLPPQVKLMISDCGYSDLRSELSYLLKNQFHLSPTIFVPIINAINHHRLGFSIDDVSSVKQLKKNTRPFLFIHGEKDVYVPTYMVDECFEACPEPKDIWIVPNASHAESFWINPAAYKAKVTQFIKKYLN</sequence>
<evidence type="ECO:0000259" key="1">
    <source>
        <dbReference type="Pfam" id="PF12146"/>
    </source>
</evidence>
<evidence type="ECO:0000313" key="2">
    <source>
        <dbReference type="EMBL" id="KRN67341.1"/>
    </source>
</evidence>
<organism evidence="2 3">
    <name type="scientific">Pediococcus cellicola</name>
    <dbReference type="NCBI Taxonomy" id="319652"/>
    <lineage>
        <taxon>Bacteria</taxon>
        <taxon>Bacillati</taxon>
        <taxon>Bacillota</taxon>
        <taxon>Bacilli</taxon>
        <taxon>Lactobacillales</taxon>
        <taxon>Lactobacillaceae</taxon>
        <taxon>Pediococcus</taxon>
    </lineage>
</organism>
<name>A0A0R2J053_9LACO</name>
<dbReference type="Pfam" id="PF12146">
    <property type="entry name" value="Hydrolase_4"/>
    <property type="match status" value="1"/>
</dbReference>
<dbReference type="PANTHER" id="PTHR43358:SF4">
    <property type="entry name" value="ALPHA_BETA HYDROLASE FOLD-1 DOMAIN-CONTAINING PROTEIN"/>
    <property type="match status" value="1"/>
</dbReference>
<dbReference type="SUPFAM" id="SSF53474">
    <property type="entry name" value="alpha/beta-Hydrolases"/>
    <property type="match status" value="1"/>
</dbReference>
<proteinExistence type="predicted"/>
<dbReference type="InterPro" id="IPR052920">
    <property type="entry name" value="DNA-binding_regulatory"/>
</dbReference>
<reference evidence="2 3" key="1">
    <citation type="journal article" date="2015" name="Genome Announc.">
        <title>Expanding the biotechnology potential of lactobacilli through comparative genomics of 213 strains and associated genera.</title>
        <authorList>
            <person name="Sun Z."/>
            <person name="Harris H.M."/>
            <person name="McCann A."/>
            <person name="Guo C."/>
            <person name="Argimon S."/>
            <person name="Zhang W."/>
            <person name="Yang X."/>
            <person name="Jeffery I.B."/>
            <person name="Cooney J.C."/>
            <person name="Kagawa T.F."/>
            <person name="Liu W."/>
            <person name="Song Y."/>
            <person name="Salvetti E."/>
            <person name="Wrobel A."/>
            <person name="Rasinkangas P."/>
            <person name="Parkhill J."/>
            <person name="Rea M.C."/>
            <person name="O'Sullivan O."/>
            <person name="Ritari J."/>
            <person name="Douillard F.P."/>
            <person name="Paul Ross R."/>
            <person name="Yang R."/>
            <person name="Briner A.E."/>
            <person name="Felis G.E."/>
            <person name="de Vos W.M."/>
            <person name="Barrangou R."/>
            <person name="Klaenhammer T.R."/>
            <person name="Caufield P.W."/>
            <person name="Cui Y."/>
            <person name="Zhang H."/>
            <person name="O'Toole P.W."/>
        </authorList>
    </citation>
    <scope>NUCLEOTIDE SEQUENCE [LARGE SCALE GENOMIC DNA]</scope>
    <source>
        <strain evidence="2 3">DSM 17757</strain>
    </source>
</reference>
<dbReference type="EMBL" id="JQBR01000002">
    <property type="protein sequence ID" value="KRN67341.1"/>
    <property type="molecule type" value="Genomic_DNA"/>
</dbReference>
<dbReference type="AlphaFoldDB" id="A0A0R2J053"/>
<feature type="domain" description="Serine aminopeptidase S33" evidence="1">
    <location>
        <begin position="91"/>
        <end position="194"/>
    </location>
</feature>
<accession>A0A0R2J053</accession>
<comment type="caution">
    <text evidence="2">The sequence shown here is derived from an EMBL/GenBank/DDBJ whole genome shotgun (WGS) entry which is preliminary data.</text>
</comment>
<dbReference type="Proteomes" id="UP000051568">
    <property type="component" value="Unassembled WGS sequence"/>
</dbReference>
<dbReference type="RefSeq" id="WP_057749246.1">
    <property type="nucleotide sequence ID" value="NZ_BJVH01000018.1"/>
</dbReference>
<gene>
    <name evidence="2" type="ORF">IV80_GL000881</name>
</gene>
<dbReference type="PANTHER" id="PTHR43358">
    <property type="entry name" value="ALPHA/BETA-HYDROLASE"/>
    <property type="match status" value="1"/>
</dbReference>
<dbReference type="InterPro" id="IPR029058">
    <property type="entry name" value="AB_hydrolase_fold"/>
</dbReference>